<name>A0ABR3J3I8_9AGAR</name>
<organism evidence="2 3">
    <name type="scientific">Hohenbuehelia grisea</name>
    <dbReference type="NCBI Taxonomy" id="104357"/>
    <lineage>
        <taxon>Eukaryota</taxon>
        <taxon>Fungi</taxon>
        <taxon>Dikarya</taxon>
        <taxon>Basidiomycota</taxon>
        <taxon>Agaricomycotina</taxon>
        <taxon>Agaricomycetes</taxon>
        <taxon>Agaricomycetidae</taxon>
        <taxon>Agaricales</taxon>
        <taxon>Pleurotineae</taxon>
        <taxon>Pleurotaceae</taxon>
        <taxon>Hohenbuehelia</taxon>
    </lineage>
</organism>
<feature type="compositionally biased region" description="Basic residues" evidence="1">
    <location>
        <begin position="98"/>
        <end position="118"/>
    </location>
</feature>
<feature type="compositionally biased region" description="Low complexity" evidence="1">
    <location>
        <begin position="390"/>
        <end position="412"/>
    </location>
</feature>
<accession>A0ABR3J3I8</accession>
<feature type="compositionally biased region" description="Basic residues" evidence="1">
    <location>
        <begin position="259"/>
        <end position="268"/>
    </location>
</feature>
<feature type="compositionally biased region" description="Gly residues" evidence="1">
    <location>
        <begin position="808"/>
        <end position="819"/>
    </location>
</feature>
<feature type="compositionally biased region" description="Low complexity" evidence="1">
    <location>
        <begin position="240"/>
        <end position="258"/>
    </location>
</feature>
<feature type="compositionally biased region" description="Polar residues" evidence="1">
    <location>
        <begin position="541"/>
        <end position="554"/>
    </location>
</feature>
<feature type="compositionally biased region" description="Polar residues" evidence="1">
    <location>
        <begin position="280"/>
        <end position="292"/>
    </location>
</feature>
<feature type="compositionally biased region" description="Basic and acidic residues" evidence="1">
    <location>
        <begin position="119"/>
        <end position="137"/>
    </location>
</feature>
<feature type="region of interest" description="Disordered" evidence="1">
    <location>
        <begin position="1"/>
        <end position="137"/>
    </location>
</feature>
<keyword evidence="3" id="KW-1185">Reference proteome</keyword>
<evidence type="ECO:0000313" key="3">
    <source>
        <dbReference type="Proteomes" id="UP001556367"/>
    </source>
</evidence>
<evidence type="ECO:0000313" key="2">
    <source>
        <dbReference type="EMBL" id="KAL0950057.1"/>
    </source>
</evidence>
<feature type="region of interest" description="Disordered" evidence="1">
    <location>
        <begin position="218"/>
        <end position="325"/>
    </location>
</feature>
<proteinExistence type="predicted"/>
<feature type="compositionally biased region" description="Basic and acidic residues" evidence="1">
    <location>
        <begin position="309"/>
        <end position="325"/>
    </location>
</feature>
<feature type="compositionally biased region" description="Polar residues" evidence="1">
    <location>
        <begin position="70"/>
        <end position="83"/>
    </location>
</feature>
<feature type="compositionally biased region" description="Polar residues" evidence="1">
    <location>
        <begin position="413"/>
        <end position="429"/>
    </location>
</feature>
<dbReference type="EMBL" id="JASNQZ010000012">
    <property type="protein sequence ID" value="KAL0950057.1"/>
    <property type="molecule type" value="Genomic_DNA"/>
</dbReference>
<feature type="compositionally biased region" description="Gly residues" evidence="1">
    <location>
        <begin position="774"/>
        <end position="784"/>
    </location>
</feature>
<feature type="compositionally biased region" description="Low complexity" evidence="1">
    <location>
        <begin position="763"/>
        <end position="773"/>
    </location>
</feature>
<feature type="compositionally biased region" description="Low complexity" evidence="1">
    <location>
        <begin position="661"/>
        <end position="704"/>
    </location>
</feature>
<gene>
    <name evidence="2" type="ORF">HGRIS_010064</name>
</gene>
<feature type="compositionally biased region" description="Polar residues" evidence="1">
    <location>
        <begin position="16"/>
        <end position="32"/>
    </location>
</feature>
<feature type="region of interest" description="Disordered" evidence="1">
    <location>
        <begin position="380"/>
        <end position="441"/>
    </location>
</feature>
<feature type="compositionally biased region" description="Basic residues" evidence="1">
    <location>
        <begin position="1"/>
        <end position="13"/>
    </location>
</feature>
<dbReference type="Proteomes" id="UP001556367">
    <property type="component" value="Unassembled WGS sequence"/>
</dbReference>
<sequence>MNDPPRRHRKRFSAVHLSSDTTNTLPEYSWRTNTHHQHTQLNDPVPSDRPPDYPDSAEEADADTDSHSDNSTSAHRSSTTLTYVPQPYSPAALPSPSRVRRPTTHRRRSSIPKPRKSPNRAESRDGARDSEGGERDQLDTLLERSVHALEMSNALLQSSMSTQTSLSAVLAPDSPADHRLAHRAKGLSSRIRGTRAVHANWADGLEEIRRGVEGLFEDERGVNGGGSRRREISDSEDSDGPGSSRRGYAYTSASSSHSYRNRAQRIRRSREPSEEISSSLPTSVLNSTQLTNGRHRPPSLDLHQTSPRARTEFQRKHPVEGLPHDDHSVAISHYELDVDNEEDVPQLRLSHKERRQLVAAAPRAMTQYVESCEDPGMIRLPSTLGLRAPSSTHSASSSGFRSPPSRRASFQSTAPHTPDPNTSTFSPRPTAQGFYSLPSTSNAKSASTSFLPLVSVTDKSPEPSTRAYAMLSSFVYRPPPTPPASTPSSFINTSFISAALARRGSKSGRSVSAGEDARSRSPSVGGQPHPHTVDGLPPMNGTLNGLSRSRSTTPKPVYPQQPIQRRMTPPIEEQSSSSSDGPVAKQTLASLRKILDEQPPPAPASPSPSRHQRLRAPAFHPLSPAPIAAAGTSTATASISRLFTKGTHSSSTRAPSPPRVSSLKHSPNSSSSSRASTPALLSPGLGPGPSSLGPGSISASASVSGGSGRNTPKRISFAELPEPYSVSGGSTGAGFKRVRERSRGKGKGKARADAGEEGGGSKGKWWAAWLMGGNSSGGEGGGRSGGRRSPFEDGMGSGTLARNFGPRMGIGGGLDEWTV</sequence>
<feature type="region of interest" description="Disordered" evidence="1">
    <location>
        <begin position="644"/>
        <end position="819"/>
    </location>
</feature>
<comment type="caution">
    <text evidence="2">The sequence shown here is derived from an EMBL/GenBank/DDBJ whole genome shotgun (WGS) entry which is preliminary data.</text>
</comment>
<feature type="region of interest" description="Disordered" evidence="1">
    <location>
        <begin position="502"/>
        <end position="583"/>
    </location>
</feature>
<protein>
    <submittedName>
        <fullName evidence="2">Uncharacterized protein</fullName>
    </submittedName>
</protein>
<feature type="compositionally biased region" description="Basic residues" evidence="1">
    <location>
        <begin position="736"/>
        <end position="749"/>
    </location>
</feature>
<evidence type="ECO:0000256" key="1">
    <source>
        <dbReference type="SAM" id="MobiDB-lite"/>
    </source>
</evidence>
<reference evidence="3" key="1">
    <citation type="submission" date="2024-06" db="EMBL/GenBank/DDBJ databases">
        <title>Multi-omics analyses provide insights into the biosynthesis of the anticancer antibiotic pleurotin in Hohenbuehelia grisea.</title>
        <authorList>
            <person name="Weaver J.A."/>
            <person name="Alberti F."/>
        </authorList>
    </citation>
    <scope>NUCLEOTIDE SEQUENCE [LARGE SCALE GENOMIC DNA]</scope>
    <source>
        <strain evidence="3">T-177</strain>
    </source>
</reference>